<feature type="domain" description="Histidine kinase/HSP90-like ATPase" evidence="2">
    <location>
        <begin position="19"/>
        <end position="113"/>
    </location>
</feature>
<accession>A0ABW1BGY5</accession>
<dbReference type="EMBL" id="JBHSNZ010000030">
    <property type="protein sequence ID" value="MFC5812039.1"/>
    <property type="molecule type" value="Genomic_DNA"/>
</dbReference>
<dbReference type="Gene3D" id="3.30.565.10">
    <property type="entry name" value="Histidine kinase-like ATPase, C-terminal domain"/>
    <property type="match status" value="1"/>
</dbReference>
<gene>
    <name evidence="3" type="ORF">ACFQGO_31780</name>
</gene>
<dbReference type="Pfam" id="PF13581">
    <property type="entry name" value="HATPase_c_2"/>
    <property type="match status" value="1"/>
</dbReference>
<proteinExistence type="predicted"/>
<keyword evidence="4" id="KW-1185">Reference proteome</keyword>
<evidence type="ECO:0000313" key="4">
    <source>
        <dbReference type="Proteomes" id="UP001596112"/>
    </source>
</evidence>
<dbReference type="SUPFAM" id="SSF55874">
    <property type="entry name" value="ATPase domain of HSP90 chaperone/DNA topoisomerase II/histidine kinase"/>
    <property type="match status" value="1"/>
</dbReference>
<keyword evidence="1" id="KW-0723">Serine/threonine-protein kinase</keyword>
<dbReference type="GO" id="GO:0005524">
    <property type="term" value="F:ATP binding"/>
    <property type="evidence" value="ECO:0007669"/>
    <property type="project" value="UniProtKB-KW"/>
</dbReference>
<dbReference type="PANTHER" id="PTHR35526">
    <property type="entry name" value="ANTI-SIGMA-F FACTOR RSBW-RELATED"/>
    <property type="match status" value="1"/>
</dbReference>
<dbReference type="PANTHER" id="PTHR35526:SF3">
    <property type="entry name" value="ANTI-SIGMA-F FACTOR RSBW"/>
    <property type="match status" value="1"/>
</dbReference>
<protein>
    <submittedName>
        <fullName evidence="3">ATP-binding protein</fullName>
    </submittedName>
</protein>
<keyword evidence="3" id="KW-0067">ATP-binding</keyword>
<dbReference type="Proteomes" id="UP001596112">
    <property type="component" value="Unassembled WGS sequence"/>
</dbReference>
<evidence type="ECO:0000259" key="2">
    <source>
        <dbReference type="Pfam" id="PF13581"/>
    </source>
</evidence>
<keyword evidence="1" id="KW-0808">Transferase</keyword>
<evidence type="ECO:0000256" key="1">
    <source>
        <dbReference type="ARBA" id="ARBA00022527"/>
    </source>
</evidence>
<dbReference type="InterPro" id="IPR036890">
    <property type="entry name" value="HATPase_C_sf"/>
</dbReference>
<sequence length="132" mass="13695">MSAGLPLTVGLQHDAGAPRHARRAAENALRQWEVDEEVISDALLVVTELVTNAVEHALPPVILELRAPSPGSGLSIEVIDGGPAPTEGAWAASGTPDEHGRGELIVSALTTRHGSRTVGAAAHHWATISVAR</sequence>
<dbReference type="InterPro" id="IPR003594">
    <property type="entry name" value="HATPase_dom"/>
</dbReference>
<name>A0ABW1BGY5_9ACTN</name>
<keyword evidence="3" id="KW-0547">Nucleotide-binding</keyword>
<organism evidence="3 4">
    <name type="scientific">Streptomyces heilongjiangensis</name>
    <dbReference type="NCBI Taxonomy" id="945052"/>
    <lineage>
        <taxon>Bacteria</taxon>
        <taxon>Bacillati</taxon>
        <taxon>Actinomycetota</taxon>
        <taxon>Actinomycetes</taxon>
        <taxon>Kitasatosporales</taxon>
        <taxon>Streptomycetaceae</taxon>
        <taxon>Streptomyces</taxon>
    </lineage>
</organism>
<dbReference type="InterPro" id="IPR050267">
    <property type="entry name" value="Anti-sigma-factor_SerPK"/>
</dbReference>
<evidence type="ECO:0000313" key="3">
    <source>
        <dbReference type="EMBL" id="MFC5812039.1"/>
    </source>
</evidence>
<comment type="caution">
    <text evidence="3">The sequence shown here is derived from an EMBL/GenBank/DDBJ whole genome shotgun (WGS) entry which is preliminary data.</text>
</comment>
<dbReference type="RefSeq" id="WP_272171696.1">
    <property type="nucleotide sequence ID" value="NZ_JAQOSL010000035.1"/>
</dbReference>
<keyword evidence="1" id="KW-0418">Kinase</keyword>
<dbReference type="CDD" id="cd16936">
    <property type="entry name" value="HATPase_RsbW-like"/>
    <property type="match status" value="1"/>
</dbReference>
<reference evidence="4" key="1">
    <citation type="journal article" date="2019" name="Int. J. Syst. Evol. Microbiol.">
        <title>The Global Catalogue of Microorganisms (GCM) 10K type strain sequencing project: providing services to taxonomists for standard genome sequencing and annotation.</title>
        <authorList>
            <consortium name="The Broad Institute Genomics Platform"/>
            <consortium name="The Broad Institute Genome Sequencing Center for Infectious Disease"/>
            <person name="Wu L."/>
            <person name="Ma J."/>
        </authorList>
    </citation>
    <scope>NUCLEOTIDE SEQUENCE [LARGE SCALE GENOMIC DNA]</scope>
    <source>
        <strain evidence="4">JCM 9918</strain>
    </source>
</reference>